<proteinExistence type="predicted"/>
<sequence length="119" mass="12188">MSLKVQVPNAGHYIKMEAGSISRDKVTFSGGVFMPGEVYAVVASKAVKLDFAASSGAELAKGIAYAYVDASAADAEGVATTRLTEVNLNGLTLPDGYTAPNLASAVAELAKSHIVVRGV</sequence>
<dbReference type="InterPro" id="IPR004195">
    <property type="entry name" value="Head_decoration_D"/>
</dbReference>
<comment type="caution">
    <text evidence="1">The sequence shown here is derived from an EMBL/GenBank/DDBJ whole genome shotgun (WGS) entry which is preliminary data.</text>
</comment>
<evidence type="ECO:0008006" key="3">
    <source>
        <dbReference type="Google" id="ProtNLM"/>
    </source>
</evidence>
<dbReference type="AlphaFoldDB" id="A0A1E7Q878"/>
<dbReference type="RefSeq" id="WP_070049891.1">
    <property type="nucleotide sequence ID" value="NZ_CBCSDO010000008.1"/>
</dbReference>
<evidence type="ECO:0000313" key="2">
    <source>
        <dbReference type="Proteomes" id="UP000242258"/>
    </source>
</evidence>
<keyword evidence="2" id="KW-1185">Reference proteome</keyword>
<dbReference type="OrthoDB" id="7020081at2"/>
<dbReference type="Proteomes" id="UP000242258">
    <property type="component" value="Unassembled WGS sequence"/>
</dbReference>
<organism evidence="1 2">
    <name type="scientific">Rheinheimera salexigens</name>
    <dbReference type="NCBI Taxonomy" id="1628148"/>
    <lineage>
        <taxon>Bacteria</taxon>
        <taxon>Pseudomonadati</taxon>
        <taxon>Pseudomonadota</taxon>
        <taxon>Gammaproteobacteria</taxon>
        <taxon>Chromatiales</taxon>
        <taxon>Chromatiaceae</taxon>
        <taxon>Rheinheimera</taxon>
    </lineage>
</organism>
<gene>
    <name evidence="1" type="ORF">BI198_12720</name>
</gene>
<dbReference type="Pfam" id="PF02924">
    <property type="entry name" value="HDPD"/>
    <property type="match status" value="1"/>
</dbReference>
<accession>A0A1E7Q878</accession>
<reference evidence="2" key="1">
    <citation type="submission" date="2016-09" db="EMBL/GenBank/DDBJ databases">
        <authorList>
            <person name="Wan X."/>
            <person name="Hou S."/>
        </authorList>
    </citation>
    <scope>NUCLEOTIDE SEQUENCE [LARGE SCALE GENOMIC DNA]</scope>
    <source>
        <strain evidence="2">KH87</strain>
    </source>
</reference>
<dbReference type="STRING" id="1628148.BI198_12720"/>
<protein>
    <recommendedName>
        <fullName evidence="3">Head decoration protein</fullName>
    </recommendedName>
</protein>
<dbReference type="EMBL" id="MKEK01000001">
    <property type="protein sequence ID" value="OEY70337.1"/>
    <property type="molecule type" value="Genomic_DNA"/>
</dbReference>
<name>A0A1E7Q878_9GAMM</name>
<evidence type="ECO:0000313" key="1">
    <source>
        <dbReference type="EMBL" id="OEY70337.1"/>
    </source>
</evidence>